<feature type="transmembrane region" description="Helical" evidence="1">
    <location>
        <begin position="241"/>
        <end position="258"/>
    </location>
</feature>
<keyword evidence="3" id="KW-1185">Reference proteome</keyword>
<keyword evidence="1" id="KW-1133">Transmembrane helix</keyword>
<evidence type="ECO:0000313" key="2">
    <source>
        <dbReference type="EMBL" id="NHN29522.1"/>
    </source>
</evidence>
<proteinExistence type="predicted"/>
<keyword evidence="1" id="KW-0812">Transmembrane</keyword>
<dbReference type="EMBL" id="JAAOIW010000002">
    <property type="protein sequence ID" value="NHN29522.1"/>
    <property type="molecule type" value="Genomic_DNA"/>
</dbReference>
<comment type="caution">
    <text evidence="2">The sequence shown here is derived from an EMBL/GenBank/DDBJ whole genome shotgun (WGS) entry which is preliminary data.</text>
</comment>
<feature type="transmembrane region" description="Helical" evidence="1">
    <location>
        <begin position="191"/>
        <end position="212"/>
    </location>
</feature>
<organism evidence="2 3">
    <name type="scientific">Paenibacillus agricola</name>
    <dbReference type="NCBI Taxonomy" id="2716264"/>
    <lineage>
        <taxon>Bacteria</taxon>
        <taxon>Bacillati</taxon>
        <taxon>Bacillota</taxon>
        <taxon>Bacilli</taxon>
        <taxon>Bacillales</taxon>
        <taxon>Paenibacillaceae</taxon>
        <taxon>Paenibacillus</taxon>
    </lineage>
</organism>
<gene>
    <name evidence="2" type="ORF">G9U52_06705</name>
</gene>
<feature type="transmembrane region" description="Helical" evidence="1">
    <location>
        <begin position="80"/>
        <end position="99"/>
    </location>
</feature>
<reference evidence="2" key="1">
    <citation type="submission" date="2020-03" db="EMBL/GenBank/DDBJ databases">
        <title>Draft sequencing of Paenibacilllus sp. S3N08.</title>
        <authorList>
            <person name="Kim D.-U."/>
        </authorList>
    </citation>
    <scope>NUCLEOTIDE SEQUENCE</scope>
    <source>
        <strain evidence="2">S3N08</strain>
    </source>
</reference>
<feature type="transmembrane region" description="Helical" evidence="1">
    <location>
        <begin position="429"/>
        <end position="446"/>
    </location>
</feature>
<feature type="transmembrane region" description="Helical" evidence="1">
    <location>
        <begin position="49"/>
        <end position="68"/>
    </location>
</feature>
<evidence type="ECO:0000313" key="3">
    <source>
        <dbReference type="Proteomes" id="UP001165962"/>
    </source>
</evidence>
<accession>A0ABX0J050</accession>
<name>A0ABX0J050_9BACL</name>
<sequence>MRSYFILGMCGLFLIQYFVQVEWLGPIVVVMTLIAFAGSASKANPTARWFGVSMLLIGIALEFGKGAGLQGISKGISMNLPLLTLVILVPLLALPLKLGGYFSAIHILLQSYRHHPRKLFTGITSVLFILGPILNLGAVRIVDELLKDLKLPPVLLAKCYLVGFSTTMLWSPYYAAVGLVLYYLQIPVNTYMAYGIGLALLFVLVGNVMFAISSRRHPLDMGGDLNTSFSAEALQANRKKLFQLGLIIVALMSSTFLLEAWTHWSMLVIVSLVALAFPLLWGLLTNSWSRLLPHWDDFRNHSVPFMNNEIVLYSSAGLLGSAMQGTSFGDGIQWMLNSLAQQSFLLFAVSVVVTIVAITFIGIHPMVIVTALVTQMNAEDLGTSNQILAMLLMLSWSISSVLSPVNPLNLMVSRLTGLSGLQVGLRTNGLHLLVVATLGIVIITIIH</sequence>
<keyword evidence="1" id="KW-0472">Membrane</keyword>
<feature type="transmembrane region" description="Helical" evidence="1">
    <location>
        <begin position="264"/>
        <end position="284"/>
    </location>
</feature>
<dbReference type="Proteomes" id="UP001165962">
    <property type="component" value="Unassembled WGS sequence"/>
</dbReference>
<feature type="transmembrane region" description="Helical" evidence="1">
    <location>
        <begin position="119"/>
        <end position="139"/>
    </location>
</feature>
<feature type="transmembrane region" description="Helical" evidence="1">
    <location>
        <begin position="344"/>
        <end position="367"/>
    </location>
</feature>
<feature type="transmembrane region" description="Helical" evidence="1">
    <location>
        <begin position="160"/>
        <end position="185"/>
    </location>
</feature>
<feature type="transmembrane region" description="Helical" evidence="1">
    <location>
        <begin position="12"/>
        <end position="37"/>
    </location>
</feature>
<feature type="transmembrane region" description="Helical" evidence="1">
    <location>
        <begin position="387"/>
        <end position="408"/>
    </location>
</feature>
<dbReference type="RefSeq" id="WP_166147551.1">
    <property type="nucleotide sequence ID" value="NZ_JAAOIW010000002.1"/>
</dbReference>
<protein>
    <submittedName>
        <fullName evidence="2">Uncharacterized protein</fullName>
    </submittedName>
</protein>
<evidence type="ECO:0000256" key="1">
    <source>
        <dbReference type="SAM" id="Phobius"/>
    </source>
</evidence>